<dbReference type="GO" id="GO:0005764">
    <property type="term" value="C:lysosome"/>
    <property type="evidence" value="ECO:0007669"/>
    <property type="project" value="UniProtKB-SubCell"/>
</dbReference>
<keyword evidence="15" id="KW-0333">Golgi apparatus</keyword>
<protein>
    <recommendedName>
        <fullName evidence="6">Carboxypeptidase Q</fullName>
    </recommendedName>
    <alternativeName>
        <fullName evidence="21">Plasma glutamate carboxypeptidase</fullName>
    </alternativeName>
</protein>
<name>A0A8R2D5A0_ACYPI</name>
<sequence length="466" mass="51641">MTFRRFQSSCQIAVVVLLLALLIPPLTAASSGKCRLVRSLRDEIASYRPVVERVLSYVQDKKGYKGRTWAALSEFTDMFGSRLASTSNLENSIDYMMNSLRAENLDNVHAERVMFTGWQRRKENAALVKPRYKNLAMLGLGGSVSTAPEGIRAEVVVVTSFDDLSNKSSQVSGKIVVYNQPYVSYSETVVYRSMGASEASKYGAVATLIRSITPFSLNTPHAGHQSYSDGVKKIPTACITVEDAELLNRMYNRGTKLEIFLKMDSKFFTNATSRNTVAEIKGTTDPDKIVLVSGHLDSWDVGQGAMDDGGRCVYKLELVSSCLLWTAEEEGYIGAYAYLKGHKSELEKFNLVIESDEGTFQPYGIEFHGSETSACIMVEVAKLFDSINATTMQSSKENVGSDIEVFENINIPGLSLLNRNEKYFWYHHTEADTMAVEDPDSLDLNTAMFAVISYIIADLSVELPKS</sequence>
<keyword evidence="19" id="KW-0458">Lysosome</keyword>
<evidence type="ECO:0000259" key="23">
    <source>
        <dbReference type="Pfam" id="PF04389"/>
    </source>
</evidence>
<dbReference type="InterPro" id="IPR007484">
    <property type="entry name" value="Peptidase_M28"/>
</dbReference>
<dbReference type="Pfam" id="PF04389">
    <property type="entry name" value="Peptidase_M28"/>
    <property type="match status" value="1"/>
</dbReference>
<dbReference type="PANTHER" id="PTHR12053:SF3">
    <property type="entry name" value="CARBOXYPEPTIDASE Q"/>
    <property type="match status" value="1"/>
</dbReference>
<comment type="similarity">
    <text evidence="5">Belongs to the peptidase M28 family.</text>
</comment>
<dbReference type="GO" id="GO:0005615">
    <property type="term" value="C:extracellular space"/>
    <property type="evidence" value="ECO:0007669"/>
    <property type="project" value="TreeGrafter"/>
</dbReference>
<evidence type="ECO:0000256" key="8">
    <source>
        <dbReference type="ARBA" id="ARBA00022645"/>
    </source>
</evidence>
<evidence type="ECO:0000256" key="1">
    <source>
        <dbReference type="ARBA" id="ARBA00004240"/>
    </source>
</evidence>
<proteinExistence type="inferred from homology"/>
<feature type="chain" id="PRO_5035828381" description="Carboxypeptidase Q" evidence="22">
    <location>
        <begin position="29"/>
        <end position="466"/>
    </location>
</feature>
<keyword evidence="16" id="KW-0482">Metalloprotease</keyword>
<keyword evidence="18" id="KW-0325">Glycoprotein</keyword>
<evidence type="ECO:0000256" key="9">
    <source>
        <dbReference type="ARBA" id="ARBA00022670"/>
    </source>
</evidence>
<evidence type="ECO:0000256" key="11">
    <source>
        <dbReference type="ARBA" id="ARBA00022729"/>
    </source>
</evidence>
<evidence type="ECO:0000256" key="22">
    <source>
        <dbReference type="SAM" id="SignalP"/>
    </source>
</evidence>
<evidence type="ECO:0000256" key="6">
    <source>
        <dbReference type="ARBA" id="ARBA00014116"/>
    </source>
</evidence>
<keyword evidence="14" id="KW-0862">Zinc</keyword>
<evidence type="ECO:0000256" key="10">
    <source>
        <dbReference type="ARBA" id="ARBA00022723"/>
    </source>
</evidence>
<dbReference type="Gene3D" id="3.50.30.30">
    <property type="match status" value="1"/>
</dbReference>
<evidence type="ECO:0000256" key="18">
    <source>
        <dbReference type="ARBA" id="ARBA00023180"/>
    </source>
</evidence>
<evidence type="ECO:0000313" key="25">
    <source>
        <dbReference type="Proteomes" id="UP000007819"/>
    </source>
</evidence>
<dbReference type="GO" id="GO:0070573">
    <property type="term" value="F:metallodipeptidase activity"/>
    <property type="evidence" value="ECO:0007669"/>
    <property type="project" value="InterPro"/>
</dbReference>
<dbReference type="GO" id="GO:0046872">
    <property type="term" value="F:metal ion binding"/>
    <property type="evidence" value="ECO:0007669"/>
    <property type="project" value="UniProtKB-KW"/>
</dbReference>
<dbReference type="KEGG" id="api:100163549"/>
<evidence type="ECO:0000256" key="4">
    <source>
        <dbReference type="ARBA" id="ARBA00004613"/>
    </source>
</evidence>
<keyword evidence="10" id="KW-0479">Metal-binding</keyword>
<dbReference type="GO" id="GO:0005794">
    <property type="term" value="C:Golgi apparatus"/>
    <property type="evidence" value="ECO:0007669"/>
    <property type="project" value="UniProtKB-SubCell"/>
</dbReference>
<evidence type="ECO:0000256" key="7">
    <source>
        <dbReference type="ARBA" id="ARBA00022525"/>
    </source>
</evidence>
<keyword evidence="8" id="KW-0121">Carboxypeptidase</keyword>
<evidence type="ECO:0000256" key="2">
    <source>
        <dbReference type="ARBA" id="ARBA00004371"/>
    </source>
</evidence>
<evidence type="ECO:0000256" key="16">
    <source>
        <dbReference type="ARBA" id="ARBA00023049"/>
    </source>
</evidence>
<keyword evidence="11 22" id="KW-0732">Signal</keyword>
<reference evidence="24" key="2">
    <citation type="submission" date="2022-06" db="UniProtKB">
        <authorList>
            <consortium name="EnsemblMetazoa"/>
        </authorList>
    </citation>
    <scope>IDENTIFICATION</scope>
</reference>
<dbReference type="Proteomes" id="UP000007819">
    <property type="component" value="Chromosome A1"/>
</dbReference>
<keyword evidence="17" id="KW-0865">Zymogen</keyword>
<dbReference type="FunFam" id="3.50.30.30:FF:000009">
    <property type="entry name" value="Carboxypeptidase Q"/>
    <property type="match status" value="1"/>
</dbReference>
<comment type="subcellular location">
    <subcellularLocation>
        <location evidence="1">Endoplasmic reticulum</location>
    </subcellularLocation>
    <subcellularLocation>
        <location evidence="3">Golgi apparatus</location>
    </subcellularLocation>
    <subcellularLocation>
        <location evidence="2">Lysosome</location>
    </subcellularLocation>
    <subcellularLocation>
        <location evidence="4">Secreted</location>
    </subcellularLocation>
</comment>
<evidence type="ECO:0000256" key="12">
    <source>
        <dbReference type="ARBA" id="ARBA00022801"/>
    </source>
</evidence>
<keyword evidence="9" id="KW-0645">Protease</keyword>
<keyword evidence="7" id="KW-0964">Secreted</keyword>
<keyword evidence="25" id="KW-1185">Reference proteome</keyword>
<evidence type="ECO:0000256" key="15">
    <source>
        <dbReference type="ARBA" id="ARBA00023034"/>
    </source>
</evidence>
<dbReference type="GO" id="GO:0004180">
    <property type="term" value="F:carboxypeptidase activity"/>
    <property type="evidence" value="ECO:0007669"/>
    <property type="project" value="UniProtKB-KW"/>
</dbReference>
<keyword evidence="13" id="KW-0256">Endoplasmic reticulum</keyword>
<keyword evidence="12" id="KW-0378">Hydrolase</keyword>
<evidence type="ECO:0000256" key="14">
    <source>
        <dbReference type="ARBA" id="ARBA00022833"/>
    </source>
</evidence>
<dbReference type="GeneID" id="100163549"/>
<evidence type="ECO:0000256" key="21">
    <source>
        <dbReference type="ARBA" id="ARBA00033328"/>
    </source>
</evidence>
<dbReference type="SUPFAM" id="SSF53187">
    <property type="entry name" value="Zn-dependent exopeptidases"/>
    <property type="match status" value="1"/>
</dbReference>
<dbReference type="InterPro" id="IPR039866">
    <property type="entry name" value="CPQ"/>
</dbReference>
<evidence type="ECO:0000256" key="13">
    <source>
        <dbReference type="ARBA" id="ARBA00022824"/>
    </source>
</evidence>
<dbReference type="Gene3D" id="3.40.630.10">
    <property type="entry name" value="Zn peptidases"/>
    <property type="match status" value="1"/>
</dbReference>
<evidence type="ECO:0000256" key="20">
    <source>
        <dbReference type="ARBA" id="ARBA00025833"/>
    </source>
</evidence>
<evidence type="ECO:0000256" key="3">
    <source>
        <dbReference type="ARBA" id="ARBA00004555"/>
    </source>
</evidence>
<dbReference type="PANTHER" id="PTHR12053">
    <property type="entry name" value="PROTEASE FAMILY M28 PLASMA GLUTAMATE CARBOXYPEPTIDASE-RELATED"/>
    <property type="match status" value="1"/>
</dbReference>
<dbReference type="OrthoDB" id="10013407at2759"/>
<evidence type="ECO:0000313" key="24">
    <source>
        <dbReference type="EnsemblMetazoa" id="XP_016661226.1"/>
    </source>
</evidence>
<dbReference type="AlphaFoldDB" id="A0A8R2D5A0"/>
<dbReference type="EnsemblMetazoa" id="XM_016805737.2">
    <property type="protein sequence ID" value="XP_016661226.1"/>
    <property type="gene ID" value="LOC100163549"/>
</dbReference>
<dbReference type="RefSeq" id="XP_016661226.1">
    <property type="nucleotide sequence ID" value="XM_016805737.2"/>
</dbReference>
<dbReference type="GO" id="GO:0005783">
    <property type="term" value="C:endoplasmic reticulum"/>
    <property type="evidence" value="ECO:0007669"/>
    <property type="project" value="UniProtKB-SubCell"/>
</dbReference>
<organism evidence="24 25">
    <name type="scientific">Acyrthosiphon pisum</name>
    <name type="common">Pea aphid</name>
    <dbReference type="NCBI Taxonomy" id="7029"/>
    <lineage>
        <taxon>Eukaryota</taxon>
        <taxon>Metazoa</taxon>
        <taxon>Ecdysozoa</taxon>
        <taxon>Arthropoda</taxon>
        <taxon>Hexapoda</taxon>
        <taxon>Insecta</taxon>
        <taxon>Pterygota</taxon>
        <taxon>Neoptera</taxon>
        <taxon>Paraneoptera</taxon>
        <taxon>Hemiptera</taxon>
        <taxon>Sternorrhyncha</taxon>
        <taxon>Aphidomorpha</taxon>
        <taxon>Aphidoidea</taxon>
        <taxon>Aphididae</taxon>
        <taxon>Macrosiphini</taxon>
        <taxon>Acyrthosiphon</taxon>
    </lineage>
</organism>
<dbReference type="GO" id="GO:0043171">
    <property type="term" value="P:peptide catabolic process"/>
    <property type="evidence" value="ECO:0007669"/>
    <property type="project" value="TreeGrafter"/>
</dbReference>
<evidence type="ECO:0000256" key="19">
    <source>
        <dbReference type="ARBA" id="ARBA00023228"/>
    </source>
</evidence>
<evidence type="ECO:0000256" key="17">
    <source>
        <dbReference type="ARBA" id="ARBA00023145"/>
    </source>
</evidence>
<feature type="domain" description="Peptidase M28" evidence="23">
    <location>
        <begin position="275"/>
        <end position="449"/>
    </location>
</feature>
<feature type="signal peptide" evidence="22">
    <location>
        <begin position="1"/>
        <end position="28"/>
    </location>
</feature>
<comment type="subunit">
    <text evidence="20">Homodimer. The monomeric form is inactive while the homodimer is active.</text>
</comment>
<accession>A0A8R2D5A0</accession>
<dbReference type="GO" id="GO:0006508">
    <property type="term" value="P:proteolysis"/>
    <property type="evidence" value="ECO:0007669"/>
    <property type="project" value="UniProtKB-KW"/>
</dbReference>
<evidence type="ECO:0000256" key="5">
    <source>
        <dbReference type="ARBA" id="ARBA00010918"/>
    </source>
</evidence>
<reference evidence="25" key="1">
    <citation type="submission" date="2010-06" db="EMBL/GenBank/DDBJ databases">
        <authorList>
            <person name="Jiang H."/>
            <person name="Abraham K."/>
            <person name="Ali S."/>
            <person name="Alsbrooks S.L."/>
            <person name="Anim B.N."/>
            <person name="Anosike U.S."/>
            <person name="Attaway T."/>
            <person name="Bandaranaike D.P."/>
            <person name="Battles P.K."/>
            <person name="Bell S.N."/>
            <person name="Bell A.V."/>
            <person name="Beltran B."/>
            <person name="Bickham C."/>
            <person name="Bustamante Y."/>
            <person name="Caleb T."/>
            <person name="Canada A."/>
            <person name="Cardenas V."/>
            <person name="Carter K."/>
            <person name="Chacko J."/>
            <person name="Chandrabose M.N."/>
            <person name="Chavez D."/>
            <person name="Chavez A."/>
            <person name="Chen L."/>
            <person name="Chu H.-S."/>
            <person name="Claassen K.J."/>
            <person name="Cockrell R."/>
            <person name="Collins M."/>
            <person name="Cooper J.A."/>
            <person name="Cree A."/>
            <person name="Curry S.M."/>
            <person name="Da Y."/>
            <person name="Dao M.D."/>
            <person name="Das B."/>
            <person name="Davila M.-L."/>
            <person name="Davy-Carroll L."/>
            <person name="Denson S."/>
            <person name="Dinh H."/>
            <person name="Ebong V.E."/>
            <person name="Edwards J.R."/>
            <person name="Egan A."/>
            <person name="El-Daye J."/>
            <person name="Escobedo L."/>
            <person name="Fernandez S."/>
            <person name="Fernando P.R."/>
            <person name="Flagg N."/>
            <person name="Forbes L.D."/>
            <person name="Fowler R.G."/>
            <person name="Fu Q."/>
            <person name="Gabisi R.A."/>
            <person name="Ganer J."/>
            <person name="Garbino Pronczuk A."/>
            <person name="Garcia R.M."/>
            <person name="Garner T."/>
            <person name="Garrett T.E."/>
            <person name="Gonzalez D.A."/>
            <person name="Hamid H."/>
            <person name="Hawkins E.S."/>
            <person name="Hirani K."/>
            <person name="Hogues M.E."/>
            <person name="Hollins B."/>
            <person name="Hsiao C.-H."/>
            <person name="Jabil R."/>
            <person name="James M.L."/>
            <person name="Jhangiani S.N."/>
            <person name="Johnson B."/>
            <person name="Johnson Q."/>
            <person name="Joshi V."/>
            <person name="Kalu J.B."/>
            <person name="Kam C."/>
            <person name="Kashfia A."/>
            <person name="Keebler J."/>
            <person name="Kisamo H."/>
            <person name="Kovar C.L."/>
            <person name="Lago L.A."/>
            <person name="Lai C.-Y."/>
            <person name="Laidlaw J."/>
            <person name="Lara F."/>
            <person name="Le T.-K."/>
            <person name="Lee S.L."/>
            <person name="Legall F.H."/>
            <person name="Lemon S.J."/>
            <person name="Lewis L.R."/>
            <person name="Li B."/>
            <person name="Liu Y."/>
            <person name="Liu Y.-S."/>
            <person name="Lopez J."/>
            <person name="Lozado R.J."/>
            <person name="Lu J."/>
            <person name="Madu R.C."/>
            <person name="Maheshwari M."/>
            <person name="Maheshwari R."/>
            <person name="Malloy K."/>
            <person name="Martinez E."/>
            <person name="Mathew T."/>
            <person name="Mercado I.C."/>
            <person name="Mercado C."/>
            <person name="Meyer B."/>
            <person name="Montgomery K."/>
            <person name="Morgan M.B."/>
            <person name="Munidasa M."/>
            <person name="Nazareth L.V."/>
            <person name="Nelson J."/>
            <person name="Ng B.M."/>
            <person name="Nguyen N.B."/>
            <person name="Nguyen P.Q."/>
            <person name="Nguyen T."/>
            <person name="Obregon M."/>
            <person name="Okwuonu G.O."/>
            <person name="Onwere C.G."/>
            <person name="Orozco G."/>
            <person name="Parra A."/>
            <person name="Patel S."/>
            <person name="Patil S."/>
            <person name="Perez A."/>
            <person name="Perez Y."/>
            <person name="Pham C."/>
            <person name="Primus E.L."/>
            <person name="Pu L.-L."/>
            <person name="Puazo M."/>
            <person name="Qin X."/>
            <person name="Quiroz J.B."/>
            <person name="Reese J."/>
            <person name="Richards S."/>
            <person name="Rives C.M."/>
            <person name="Robberts R."/>
            <person name="Ruiz S.J."/>
            <person name="Ruiz M.J."/>
            <person name="Santibanez J."/>
            <person name="Schneider B.W."/>
            <person name="Sisson I."/>
            <person name="Smith M."/>
            <person name="Sodergren E."/>
            <person name="Song X.-Z."/>
            <person name="Song B.B."/>
            <person name="Summersgill H."/>
            <person name="Thelus R."/>
            <person name="Thornton R.D."/>
            <person name="Trejos Z.Y."/>
            <person name="Usmani K."/>
            <person name="Vattathil S."/>
            <person name="Villasana D."/>
            <person name="Walker D.L."/>
            <person name="Wang S."/>
            <person name="Wang K."/>
            <person name="White C.S."/>
            <person name="Williams A.C."/>
            <person name="Williamson J."/>
            <person name="Wilson K."/>
            <person name="Woghiren I.O."/>
            <person name="Woodworth J.R."/>
            <person name="Worley K.C."/>
            <person name="Wright R.A."/>
            <person name="Wu W."/>
            <person name="Young L."/>
            <person name="Zhang L."/>
            <person name="Zhang J."/>
            <person name="Zhu Y."/>
            <person name="Muzny D.M."/>
            <person name="Weinstock G."/>
            <person name="Gibbs R.A."/>
        </authorList>
    </citation>
    <scope>NUCLEOTIDE SEQUENCE [LARGE SCALE GENOMIC DNA]</scope>
    <source>
        <strain evidence="25">LSR1</strain>
    </source>
</reference>